<dbReference type="AlphaFoldDB" id="A0A486P6G6"/>
<evidence type="ECO:0000313" key="1">
    <source>
        <dbReference type="EMBL" id="VGL68995.1"/>
    </source>
</evidence>
<sequence length="64" mass="7662">MLWLKNGYNGAYLSMMTVLTHRELNYFKVWHNSSPMKSGAWRTQLIKFVGTFFHMFLFNPETIE</sequence>
<accession>A0A486P6G6</accession>
<dbReference type="EMBL" id="CAAHCP010000007">
    <property type="protein sequence ID" value="VGL73621.1"/>
    <property type="molecule type" value="Genomic_DNA"/>
</dbReference>
<organism evidence="1">
    <name type="scientific">Klebsiella pneumoniae</name>
    <dbReference type="NCBI Taxonomy" id="573"/>
    <lineage>
        <taxon>Bacteria</taxon>
        <taxon>Pseudomonadati</taxon>
        <taxon>Pseudomonadota</taxon>
        <taxon>Gammaproteobacteria</taxon>
        <taxon>Enterobacterales</taxon>
        <taxon>Enterobacteriaceae</taxon>
        <taxon>Klebsiella/Raoultella group</taxon>
        <taxon>Klebsiella</taxon>
        <taxon>Klebsiella pneumoniae complex</taxon>
    </lineage>
</organism>
<dbReference type="EMBL" id="CAAHCR010000003">
    <property type="protein sequence ID" value="VGL68995.1"/>
    <property type="molecule type" value="Genomic_DNA"/>
</dbReference>
<name>A0A486P6G6_KLEPN</name>
<gene>
    <name evidence="2" type="ORF">SAMEA4873646_03488</name>
    <name evidence="1" type="ORF">SAMEA4873647_02866</name>
</gene>
<protein>
    <submittedName>
        <fullName evidence="1">Uncharacterized protein</fullName>
    </submittedName>
</protein>
<evidence type="ECO:0000313" key="2">
    <source>
        <dbReference type="EMBL" id="VGL73621.1"/>
    </source>
</evidence>
<proteinExistence type="predicted"/>
<dbReference type="RefSeq" id="WP_023288401.1">
    <property type="nucleotide sequence ID" value="NZ_JAUCJU010000105.1"/>
</dbReference>
<reference evidence="1" key="1">
    <citation type="submission" date="2019-03" db="EMBL/GenBank/DDBJ databases">
        <authorList>
            <consortium name="Pathogen Informatics"/>
        </authorList>
    </citation>
    <scope>NUCLEOTIDE SEQUENCE</scope>
    <source>
        <strain evidence="2">5012STDY7626444</strain>
        <strain evidence="1">5012STDY7626445</strain>
    </source>
</reference>